<keyword evidence="3" id="KW-1185">Reference proteome</keyword>
<accession>A0A1I0DYX8</accession>
<organism evidence="2 3">
    <name type="scientific">Nitrosomonas marina</name>
    <dbReference type="NCBI Taxonomy" id="917"/>
    <lineage>
        <taxon>Bacteria</taxon>
        <taxon>Pseudomonadati</taxon>
        <taxon>Pseudomonadota</taxon>
        <taxon>Betaproteobacteria</taxon>
        <taxon>Nitrosomonadales</taxon>
        <taxon>Nitrosomonadaceae</taxon>
        <taxon>Nitrosomonas</taxon>
    </lineage>
</organism>
<name>A0A1I0DYX8_9PROT</name>
<dbReference type="SUPFAM" id="SSF53955">
    <property type="entry name" value="Lysozyme-like"/>
    <property type="match status" value="1"/>
</dbReference>
<dbReference type="PROSITE" id="PS51257">
    <property type="entry name" value="PROKAR_LIPOPROTEIN"/>
    <property type="match status" value="1"/>
</dbReference>
<dbReference type="InterPro" id="IPR023346">
    <property type="entry name" value="Lysozyme-like_dom_sf"/>
</dbReference>
<dbReference type="InterPro" id="IPR045795">
    <property type="entry name" value="SLT_4"/>
</dbReference>
<dbReference type="Proteomes" id="UP000199345">
    <property type="component" value="Unassembled WGS sequence"/>
</dbReference>
<evidence type="ECO:0000313" key="2">
    <source>
        <dbReference type="EMBL" id="SET37057.1"/>
    </source>
</evidence>
<evidence type="ECO:0000313" key="3">
    <source>
        <dbReference type="Proteomes" id="UP000199345"/>
    </source>
</evidence>
<feature type="domain" description="Transglycosylase SLT" evidence="1">
    <location>
        <begin position="23"/>
        <end position="204"/>
    </location>
</feature>
<evidence type="ECO:0000259" key="1">
    <source>
        <dbReference type="Pfam" id="PF19489"/>
    </source>
</evidence>
<protein>
    <recommendedName>
        <fullName evidence="1">Transglycosylase SLT domain-containing protein</fullName>
    </recommendedName>
</protein>
<sequence length="221" mass="25747">MRVFFSRLFQSVRSTGPGFKAVVVLLLFAGLAGCAASPPRQQHDLCAVFEQQPDWYDYARASEDKWGVPAHILMAFVRHESSYRHNAKPPFEWFLFIPLGRASSASGYAQVQDPAWKDYKDATGGLFKSRSDMADALDFVGWYNHKSNQQLGISKWDPKNLYLAYHEGHGGYRRGTYRNKQWLLRTAERVDHTAREYGAQLRRCDEQFRCRRWYQFWPFCS</sequence>
<dbReference type="Pfam" id="PF19489">
    <property type="entry name" value="SLT_4"/>
    <property type="match status" value="1"/>
</dbReference>
<dbReference type="EMBL" id="FOIA01000023">
    <property type="protein sequence ID" value="SET37057.1"/>
    <property type="molecule type" value="Genomic_DNA"/>
</dbReference>
<proteinExistence type="predicted"/>
<dbReference type="Gene3D" id="1.10.530.10">
    <property type="match status" value="1"/>
</dbReference>
<reference evidence="3" key="1">
    <citation type="submission" date="2016-10" db="EMBL/GenBank/DDBJ databases">
        <authorList>
            <person name="Varghese N."/>
            <person name="Submissions S."/>
        </authorList>
    </citation>
    <scope>NUCLEOTIDE SEQUENCE [LARGE SCALE GENOMIC DNA]</scope>
    <source>
        <strain evidence="3">Nm71</strain>
    </source>
</reference>
<gene>
    <name evidence="2" type="ORF">SAMN05216326_12326</name>
</gene>
<dbReference type="AlphaFoldDB" id="A0A1I0DYX8"/>